<dbReference type="InterPro" id="IPR002716">
    <property type="entry name" value="PIN_dom"/>
</dbReference>
<proteinExistence type="predicted"/>
<dbReference type="Pfam" id="PF01850">
    <property type="entry name" value="PIN"/>
    <property type="match status" value="1"/>
</dbReference>
<dbReference type="AlphaFoldDB" id="A0A6G7GY54"/>
<sequence>MEKAFIDTSFWIAFINKGDQFHKEAEDYFTVALETYRIQTSNFIVYETATFINCSLKNHQLALDFLDRIEEAQTLGQLYILKVTDGIQEEALSLFRKIEYKDLSFVDCTSFTLMKKEGIARALTFDAHFEQMSFLKEP</sequence>
<dbReference type="InterPro" id="IPR029060">
    <property type="entry name" value="PIN-like_dom_sf"/>
</dbReference>
<dbReference type="Proteomes" id="UP000501926">
    <property type="component" value="Chromosome"/>
</dbReference>
<dbReference type="SUPFAM" id="SSF88723">
    <property type="entry name" value="PIN domain-like"/>
    <property type="match status" value="1"/>
</dbReference>
<dbReference type="Gene3D" id="3.40.50.1010">
    <property type="entry name" value="5'-nuclease"/>
    <property type="match status" value="1"/>
</dbReference>
<dbReference type="InterPro" id="IPR039018">
    <property type="entry name" value="VapC20-like"/>
</dbReference>
<dbReference type="PANTHER" id="PTHR42188:SF1">
    <property type="entry name" value="23S RRNA-SPECIFIC ENDONUCLEASE VAPC20"/>
    <property type="match status" value="1"/>
</dbReference>
<accession>A0A6G7GY54</accession>
<gene>
    <name evidence="2" type="ORF">KsCSTR_47600</name>
</gene>
<dbReference type="EMBL" id="CP049055">
    <property type="protein sequence ID" value="QII14137.1"/>
    <property type="molecule type" value="Genomic_DNA"/>
</dbReference>
<evidence type="ECO:0000313" key="3">
    <source>
        <dbReference type="Proteomes" id="UP000501926"/>
    </source>
</evidence>
<evidence type="ECO:0000259" key="1">
    <source>
        <dbReference type="Pfam" id="PF01850"/>
    </source>
</evidence>
<dbReference type="PANTHER" id="PTHR42188">
    <property type="entry name" value="23S RRNA-SPECIFIC ENDONUCLEASE VAPC20"/>
    <property type="match status" value="1"/>
</dbReference>
<protein>
    <submittedName>
        <fullName evidence="2">Putative nucleic acid-binding protein, contains PIN domain</fullName>
    </submittedName>
</protein>
<feature type="domain" description="PIN" evidence="1">
    <location>
        <begin position="5"/>
        <end position="134"/>
    </location>
</feature>
<organism evidence="2 3">
    <name type="scientific">Kuenenia stuttgartiensis</name>
    <dbReference type="NCBI Taxonomy" id="174633"/>
    <lineage>
        <taxon>Bacteria</taxon>
        <taxon>Pseudomonadati</taxon>
        <taxon>Planctomycetota</taxon>
        <taxon>Candidatus Brocadiia</taxon>
        <taxon>Candidatus Brocadiales</taxon>
        <taxon>Candidatus Brocadiaceae</taxon>
        <taxon>Candidatus Kuenenia</taxon>
    </lineage>
</organism>
<reference evidence="2 3" key="1">
    <citation type="submission" date="2020-02" db="EMBL/GenBank/DDBJ databases">
        <title>Newly sequenced genome of strain CSTR1 showed variability in Candidatus Kuenenia stuttgartiensis genomes.</title>
        <authorList>
            <person name="Ding C."/>
            <person name="Adrian L."/>
        </authorList>
    </citation>
    <scope>NUCLEOTIDE SEQUENCE [LARGE SCALE GENOMIC DNA]</scope>
    <source>
        <strain evidence="2 3">CSTR1</strain>
    </source>
</reference>
<dbReference type="RefSeq" id="WP_164995612.1">
    <property type="nucleotide sequence ID" value="NZ_CP049055.1"/>
</dbReference>
<dbReference type="GO" id="GO:0004521">
    <property type="term" value="F:RNA endonuclease activity"/>
    <property type="evidence" value="ECO:0007669"/>
    <property type="project" value="InterPro"/>
</dbReference>
<name>A0A6G7GY54_KUEST</name>
<dbReference type="GO" id="GO:0016075">
    <property type="term" value="P:rRNA catabolic process"/>
    <property type="evidence" value="ECO:0007669"/>
    <property type="project" value="TreeGrafter"/>
</dbReference>
<evidence type="ECO:0000313" key="2">
    <source>
        <dbReference type="EMBL" id="QII14137.1"/>
    </source>
</evidence>